<protein>
    <submittedName>
        <fullName evidence="1">Uncharacterized protein</fullName>
    </submittedName>
</protein>
<proteinExistence type="predicted"/>
<organism evidence="1">
    <name type="scientific">Rhizophora mucronata</name>
    <name type="common">Asiatic mangrove</name>
    <dbReference type="NCBI Taxonomy" id="61149"/>
    <lineage>
        <taxon>Eukaryota</taxon>
        <taxon>Viridiplantae</taxon>
        <taxon>Streptophyta</taxon>
        <taxon>Embryophyta</taxon>
        <taxon>Tracheophyta</taxon>
        <taxon>Spermatophyta</taxon>
        <taxon>Magnoliopsida</taxon>
        <taxon>eudicotyledons</taxon>
        <taxon>Gunneridae</taxon>
        <taxon>Pentapetalae</taxon>
        <taxon>rosids</taxon>
        <taxon>fabids</taxon>
        <taxon>Malpighiales</taxon>
        <taxon>Rhizophoraceae</taxon>
        <taxon>Rhizophora</taxon>
    </lineage>
</organism>
<evidence type="ECO:0000313" key="1">
    <source>
        <dbReference type="EMBL" id="MBX56043.1"/>
    </source>
</evidence>
<dbReference type="EMBL" id="GGEC01075559">
    <property type="protein sequence ID" value="MBX56043.1"/>
    <property type="molecule type" value="Transcribed_RNA"/>
</dbReference>
<name>A0A2P2PMS7_RHIMU</name>
<reference evidence="1" key="1">
    <citation type="submission" date="2018-02" db="EMBL/GenBank/DDBJ databases">
        <title>Rhizophora mucronata_Transcriptome.</title>
        <authorList>
            <person name="Meera S.P."/>
            <person name="Sreeshan A."/>
            <person name="Augustine A."/>
        </authorList>
    </citation>
    <scope>NUCLEOTIDE SEQUENCE</scope>
    <source>
        <tissue evidence="1">Leaf</tissue>
    </source>
</reference>
<sequence length="39" mass="4537">MYKSMDFVDPGASWSKNDWLLLFTYQSLRILSLCGFESS</sequence>
<accession>A0A2P2PMS7</accession>
<dbReference type="AlphaFoldDB" id="A0A2P2PMS7"/>